<reference evidence="1" key="1">
    <citation type="submission" date="2022-04" db="EMBL/GenBank/DDBJ databases">
        <authorList>
            <person name="Xu L."/>
            <person name="Lv Z."/>
        </authorList>
    </citation>
    <scope>NUCLEOTIDE SEQUENCE</scope>
    <source>
        <strain evidence="1">LV_2022a</strain>
    </source>
</reference>
<gene>
    <name evidence="1" type="ORF">MN116_002380</name>
</gene>
<name>A0AAE2D8C7_SCHME</name>
<dbReference type="EMBL" id="JALJAT010000001">
    <property type="protein sequence ID" value="KAK4475313.1"/>
    <property type="molecule type" value="Genomic_DNA"/>
</dbReference>
<accession>A0AAE2D8C7</accession>
<comment type="caution">
    <text evidence="1">The sequence shown here is derived from an EMBL/GenBank/DDBJ whole genome shotgun (WGS) entry which is preliminary data.</text>
</comment>
<sequence length="723" mass="82700">MDSEISGVIQLVKTGEKDGAGVHIPFERFARYLLLDETSLPSDLRLSLIECIAEIAFNPSIITLKGFELLYPGLWNLIYLSSSIDKGISSLVFPVLNQIIRFNSFVDFNGSLPSVLLISIEKTCESYLLETDCLLFLNELLQYGVKHNIDLGDCLMKGLIVCCDNFDSSCKNDSLWNCLLLMIKLINLMPSIDDANSLLDYLHHPILFCLDCLKTRRFSGINKHFCIVLQFLASLSNVFHSFKWLEKFCNATNQGEPLTLVVTTITIELRLYLTQKSSQNTNNNSIKNKVQCISNSNNETEPTVGTSSENYMDMLICSDPSIINYSISEACLLLFRYCLEELQKNNNDDLDITDKSNNNFCNYSLISYATDETVKNIWLQCLDTSELLQNVLVSLHLSTRNQNSNCELSTHPQFLWDNLSNEVKPLGAVLLETYFIWIEVYFKTHCMEYDKDCEIMSVFKELFNKYLTPVLPILNALMTHFFENYLLPVNLHRISSTNNSKFIQCVVNISTTLVQLSRIPSNPELLTDLFVYDSTDKPLRGDMVCKWLKQMCCIHVINSQGTNMCLLVALITNILELINNCLLNTLFFDTKDDLQKMNLITWFLNHGGLFQFFVGNWISSVDSFSANQSSLCIEYICIVIKIWIMYHKWSDLFTCNLDDQIKASLINIPDELLNRIDKILYLFEATSSNSSVEYHISKLYNACTEAAEFDIRFLDISVLIRDI</sequence>
<dbReference type="AlphaFoldDB" id="A0AAE2D8C7"/>
<reference evidence="1" key="2">
    <citation type="journal article" date="2023" name="Infect Dis Poverty">
        <title>Chromosome-scale genome of the human blood fluke Schistosoma mekongi and its implications for public health.</title>
        <authorList>
            <person name="Zhou M."/>
            <person name="Xu L."/>
            <person name="Xu D."/>
            <person name="Chen W."/>
            <person name="Khan J."/>
            <person name="Hu Y."/>
            <person name="Huang H."/>
            <person name="Wei H."/>
            <person name="Zhang Y."/>
            <person name="Chusongsang P."/>
            <person name="Tanasarnprasert K."/>
            <person name="Hu X."/>
            <person name="Limpanont Y."/>
            <person name="Lv Z."/>
        </authorList>
    </citation>
    <scope>NUCLEOTIDE SEQUENCE</scope>
    <source>
        <strain evidence="1">LV_2022a</strain>
    </source>
</reference>
<evidence type="ECO:0000313" key="1">
    <source>
        <dbReference type="EMBL" id="KAK4475313.1"/>
    </source>
</evidence>
<protein>
    <submittedName>
        <fullName evidence="1">Uncharacterized protein</fullName>
    </submittedName>
</protein>
<dbReference type="Proteomes" id="UP001292079">
    <property type="component" value="Unassembled WGS sequence"/>
</dbReference>
<proteinExistence type="predicted"/>
<organism evidence="1 2">
    <name type="scientific">Schistosoma mekongi</name>
    <name type="common">Parasitic worm</name>
    <dbReference type="NCBI Taxonomy" id="38744"/>
    <lineage>
        <taxon>Eukaryota</taxon>
        <taxon>Metazoa</taxon>
        <taxon>Spiralia</taxon>
        <taxon>Lophotrochozoa</taxon>
        <taxon>Platyhelminthes</taxon>
        <taxon>Trematoda</taxon>
        <taxon>Digenea</taxon>
        <taxon>Strigeidida</taxon>
        <taxon>Schistosomatoidea</taxon>
        <taxon>Schistosomatidae</taxon>
        <taxon>Schistosoma</taxon>
    </lineage>
</organism>
<evidence type="ECO:0000313" key="2">
    <source>
        <dbReference type="Proteomes" id="UP001292079"/>
    </source>
</evidence>
<keyword evidence="2" id="KW-1185">Reference proteome</keyword>